<dbReference type="AlphaFoldDB" id="A0A1T4M1T5"/>
<comment type="catalytic activity">
    <reaction evidence="5">
        <text>cytidine(32) in tRNA + S-adenosyl-L-methionine = 2'-O-methylcytidine(32) in tRNA + S-adenosyl-L-homocysteine + H(+)</text>
        <dbReference type="Rhea" id="RHEA:42932"/>
        <dbReference type="Rhea" id="RHEA-COMP:10288"/>
        <dbReference type="Rhea" id="RHEA-COMP:10289"/>
        <dbReference type="ChEBI" id="CHEBI:15378"/>
        <dbReference type="ChEBI" id="CHEBI:57856"/>
        <dbReference type="ChEBI" id="CHEBI:59789"/>
        <dbReference type="ChEBI" id="CHEBI:74495"/>
        <dbReference type="ChEBI" id="CHEBI:82748"/>
        <dbReference type="EC" id="2.1.1.200"/>
    </reaction>
</comment>
<evidence type="ECO:0000256" key="5">
    <source>
        <dbReference type="RuleBase" id="RU362024"/>
    </source>
</evidence>
<dbReference type="InterPro" id="IPR029028">
    <property type="entry name" value="Alpha/beta_knot_MTases"/>
</dbReference>
<name>A0A1T4M1T5_9GAMM</name>
<dbReference type="PANTHER" id="PTHR42786:SF2">
    <property type="entry name" value="TRNA (CYTIDINE_URIDINE-2'-O-)-METHYLTRANSFERASE TRMJ"/>
    <property type="match status" value="1"/>
</dbReference>
<dbReference type="GO" id="GO:0002128">
    <property type="term" value="P:tRNA nucleoside ribose methylation"/>
    <property type="evidence" value="ECO:0007669"/>
    <property type="project" value="TreeGrafter"/>
</dbReference>
<dbReference type="GO" id="GO:0003723">
    <property type="term" value="F:RNA binding"/>
    <property type="evidence" value="ECO:0007669"/>
    <property type="project" value="InterPro"/>
</dbReference>
<dbReference type="GO" id="GO:0005829">
    <property type="term" value="C:cytosol"/>
    <property type="evidence" value="ECO:0007669"/>
    <property type="project" value="TreeGrafter"/>
</dbReference>
<dbReference type="Gene3D" id="1.10.8.590">
    <property type="match status" value="1"/>
</dbReference>
<dbReference type="NCBIfam" id="TIGR00050">
    <property type="entry name" value="rRNA_methyl_1"/>
    <property type="match status" value="1"/>
</dbReference>
<reference evidence="7 8" key="1">
    <citation type="submission" date="2017-01" db="EMBL/GenBank/DDBJ databases">
        <title>Genome Sequencing of a Marine Spirillum, Oceanospirillum multiglobuliferum ATCC 33336, from Japan.</title>
        <authorList>
            <person name="Carney J.G."/>
            <person name="Trachtenberg A.M."/>
            <person name="Rheaume B.A."/>
            <person name="Linnane J.D."/>
            <person name="Pitts N.L."/>
            <person name="Mykles D.L."/>
            <person name="Maclea K.S."/>
        </authorList>
    </citation>
    <scope>NUCLEOTIDE SEQUENCE [LARGE SCALE GENOMIC DNA]</scope>
    <source>
        <strain evidence="7 8">ATCC 33336</strain>
    </source>
</reference>
<comment type="function">
    <text evidence="5">Catalyzes the formation of 2'O-methylated cytidine (Cm32) or 2'O-methylated uridine (Um32) at position 32 in tRNA.</text>
</comment>
<keyword evidence="3 7" id="KW-0808">Transferase</keyword>
<proteinExistence type="inferred from homology"/>
<dbReference type="CDD" id="cd18093">
    <property type="entry name" value="SpoU-like_TrmJ"/>
    <property type="match status" value="1"/>
</dbReference>
<dbReference type="InterPro" id="IPR029026">
    <property type="entry name" value="tRNA_m1G_MTases_N"/>
</dbReference>
<dbReference type="EMBL" id="MTSM01000004">
    <property type="protein sequence ID" value="OPX56279.1"/>
    <property type="molecule type" value="Genomic_DNA"/>
</dbReference>
<keyword evidence="8" id="KW-1185">Reference proteome</keyword>
<evidence type="ECO:0000256" key="4">
    <source>
        <dbReference type="ARBA" id="ARBA00022691"/>
    </source>
</evidence>
<evidence type="ECO:0000259" key="6">
    <source>
        <dbReference type="Pfam" id="PF00588"/>
    </source>
</evidence>
<dbReference type="Pfam" id="PF00588">
    <property type="entry name" value="SpoU_methylase"/>
    <property type="match status" value="1"/>
</dbReference>
<comment type="caution">
    <text evidence="7">The sequence shown here is derived from an EMBL/GenBank/DDBJ whole genome shotgun (WGS) entry which is preliminary data.</text>
</comment>
<comment type="similarity">
    <text evidence="1">Belongs to the class IV-like SAM-binding methyltransferase superfamily. RNA methyltransferase TrmH family.</text>
</comment>
<organism evidence="7 8">
    <name type="scientific">Oceanospirillum multiglobuliferum</name>
    <dbReference type="NCBI Taxonomy" id="64969"/>
    <lineage>
        <taxon>Bacteria</taxon>
        <taxon>Pseudomonadati</taxon>
        <taxon>Pseudomonadota</taxon>
        <taxon>Gammaproteobacteria</taxon>
        <taxon>Oceanospirillales</taxon>
        <taxon>Oceanospirillaceae</taxon>
        <taxon>Oceanospirillum</taxon>
    </lineage>
</organism>
<evidence type="ECO:0000256" key="3">
    <source>
        <dbReference type="ARBA" id="ARBA00022679"/>
    </source>
</evidence>
<dbReference type="RefSeq" id="WP_078744230.1">
    <property type="nucleotide sequence ID" value="NZ_FUXG01000003.1"/>
</dbReference>
<feature type="domain" description="tRNA/rRNA methyltransferase SpoU type" evidence="6">
    <location>
        <begin position="5"/>
        <end position="165"/>
    </location>
</feature>
<dbReference type="NCBIfam" id="NF011694">
    <property type="entry name" value="PRK15114.1"/>
    <property type="match status" value="1"/>
</dbReference>
<dbReference type="FunFam" id="3.40.1280.10:FF:000006">
    <property type="entry name" value="Uncharacterized tRNA/rRNA methyltransferase HI_0380"/>
    <property type="match status" value="1"/>
</dbReference>
<dbReference type="STRING" id="64969.SAMN02745127_00621"/>
<dbReference type="Proteomes" id="UP000191418">
    <property type="component" value="Unassembled WGS sequence"/>
</dbReference>
<evidence type="ECO:0000313" key="8">
    <source>
        <dbReference type="Proteomes" id="UP000191418"/>
    </source>
</evidence>
<comment type="subcellular location">
    <subcellularLocation>
        <location evidence="5">Cytoplasm</location>
    </subcellularLocation>
</comment>
<keyword evidence="2 5" id="KW-0489">Methyltransferase</keyword>
<keyword evidence="5" id="KW-0819">tRNA processing</keyword>
<comment type="catalytic activity">
    <reaction evidence="5">
        <text>uridine(32) in tRNA + S-adenosyl-L-methionine = 2'-O-methyluridine(32) in tRNA + S-adenosyl-L-homocysteine + H(+)</text>
        <dbReference type="Rhea" id="RHEA:42936"/>
        <dbReference type="Rhea" id="RHEA-COMP:10107"/>
        <dbReference type="Rhea" id="RHEA-COMP:10290"/>
        <dbReference type="ChEBI" id="CHEBI:15378"/>
        <dbReference type="ChEBI" id="CHEBI:57856"/>
        <dbReference type="ChEBI" id="CHEBI:59789"/>
        <dbReference type="ChEBI" id="CHEBI:65315"/>
        <dbReference type="ChEBI" id="CHEBI:74478"/>
        <dbReference type="EC" id="2.1.1.200"/>
    </reaction>
</comment>
<dbReference type="GO" id="GO:0106339">
    <property type="term" value="F:tRNA (cytidine(32)-2'-O)-methyltransferase activity"/>
    <property type="evidence" value="ECO:0007669"/>
    <property type="project" value="RHEA"/>
</dbReference>
<accession>A0A1T4M1T5</accession>
<dbReference type="GO" id="GO:0160206">
    <property type="term" value="F:tRNA (cytidine(32)/uridine(32)-2'-O)-methyltransferase activity"/>
    <property type="evidence" value="ECO:0007669"/>
    <property type="project" value="UniProtKB-EC"/>
</dbReference>
<evidence type="ECO:0000313" key="7">
    <source>
        <dbReference type="EMBL" id="OPX56279.1"/>
    </source>
</evidence>
<dbReference type="PANTHER" id="PTHR42786">
    <property type="entry name" value="TRNA/RRNA METHYLTRANSFERASE"/>
    <property type="match status" value="1"/>
</dbReference>
<evidence type="ECO:0000256" key="2">
    <source>
        <dbReference type="ARBA" id="ARBA00022603"/>
    </source>
</evidence>
<evidence type="ECO:0000256" key="1">
    <source>
        <dbReference type="ARBA" id="ARBA00007228"/>
    </source>
</evidence>
<dbReference type="InterPro" id="IPR001537">
    <property type="entry name" value="SpoU_MeTrfase"/>
</dbReference>
<dbReference type="SUPFAM" id="SSF75217">
    <property type="entry name" value="alpha/beta knot"/>
    <property type="match status" value="1"/>
</dbReference>
<sequence>MLQQIRIVLVNTTHPGNIGATARAMKNMGLAELVLVAPKHFPNEEANARSSRADDILERAIVVDTLEQALADCQLVVGTSARQRNMPWPLISPRQMAGQVFSDIAKANQAPDTQTPTMKAAVVFGREDRGLTNEELALCHYHVHIPTDEHFSSLNVAAAVQVLAYELRVAYLDSSQQVAPAWQEDWDNPWASGEDVERFYQHLEQTLIEIGFHDPNNPRLLMTRLRRLYQRTRLDQVEVNILRGILSTTQKAARGQKESN</sequence>
<comment type="subunit">
    <text evidence="5">Homodimer.</text>
</comment>
<protein>
    <recommendedName>
        <fullName evidence="5">tRNA (cytidine/uridine-2'-O-)-methyltransferase TrmJ</fullName>
        <ecNumber evidence="5">2.1.1.200</ecNumber>
    </recommendedName>
    <alternativeName>
        <fullName evidence="5">tRNA (cytidine(32)/uridine(32)-2'-O)-methyltransferase</fullName>
    </alternativeName>
    <alternativeName>
        <fullName evidence="5">tRNA Cm32/Um32 methyltransferase</fullName>
    </alternativeName>
</protein>
<dbReference type="OrthoDB" id="9806346at2"/>
<dbReference type="PIRSF" id="PIRSF004808">
    <property type="entry name" value="LasT"/>
    <property type="match status" value="1"/>
</dbReference>
<gene>
    <name evidence="5" type="primary">trmJ</name>
    <name evidence="7" type="ORF">BTE48_04710</name>
</gene>
<keyword evidence="4 5" id="KW-0949">S-adenosyl-L-methionine</keyword>
<dbReference type="InterPro" id="IPR004384">
    <property type="entry name" value="RNA_MeTrfase_TrmJ/LasT"/>
</dbReference>
<keyword evidence="5" id="KW-0963">Cytoplasm</keyword>
<dbReference type="EC" id="2.1.1.200" evidence="5"/>
<dbReference type="Gene3D" id="3.40.1280.10">
    <property type="match status" value="1"/>
</dbReference>